<dbReference type="EMBL" id="CP122959">
    <property type="protein sequence ID" value="WGI18749.1"/>
    <property type="molecule type" value="Genomic_DNA"/>
</dbReference>
<evidence type="ECO:0000313" key="2">
    <source>
        <dbReference type="EMBL" id="SPE20484.1"/>
    </source>
</evidence>
<sequence length="98" mass="11040">MRLINITNSYHRLVTQQLATTKADYVSVYSLGKTTVLFTRSSKTREILLKNDKRHIQQAEIDFVLKELVDIDSTDDVEILNDGSLVEITIPTPSTTAS</sequence>
<name>A0A094YXP5_LATSK</name>
<dbReference type="EMBL" id="MKGH01000009">
    <property type="protein sequence ID" value="PKX79308.1"/>
    <property type="molecule type" value="Genomic_DNA"/>
</dbReference>
<dbReference type="RefSeq" id="WP_011375157.1">
    <property type="nucleotide sequence ID" value="NZ_AP017931.1"/>
</dbReference>
<dbReference type="GeneID" id="57132377"/>
<dbReference type="InterPro" id="IPR014959">
    <property type="entry name" value="DUF1827"/>
</dbReference>
<evidence type="ECO:0000313" key="3">
    <source>
        <dbReference type="EMBL" id="WGI18749.1"/>
    </source>
</evidence>
<dbReference type="Proteomes" id="UP001179858">
    <property type="component" value="Chromosome"/>
</dbReference>
<accession>A0A094YXP5</accession>
<dbReference type="Proteomes" id="UP000234349">
    <property type="component" value="Unassembled WGS sequence"/>
</dbReference>
<dbReference type="OMA" id="LENHDRR"/>
<dbReference type="InterPro" id="IPR038226">
    <property type="entry name" value="LMG18311-like_sf"/>
</dbReference>
<dbReference type="EMBL" id="OKRC01000003">
    <property type="protein sequence ID" value="SPE20484.1"/>
    <property type="molecule type" value="Genomic_DNA"/>
</dbReference>
<protein>
    <submittedName>
        <fullName evidence="1">DUF1827 domain-containing protein</fullName>
    </submittedName>
    <submittedName>
        <fullName evidence="3">DUF1827 family protein</fullName>
    </submittedName>
</protein>
<dbReference type="Gene3D" id="3.40.1720.10">
    <property type="entry name" value="Streptococcus thermophilus LMG 18311 protein like"/>
    <property type="match status" value="1"/>
</dbReference>
<evidence type="ECO:0000313" key="5">
    <source>
        <dbReference type="Proteomes" id="UP000239650"/>
    </source>
</evidence>
<reference evidence="3" key="3">
    <citation type="submission" date="2023-04" db="EMBL/GenBank/DDBJ databases">
        <title>Novel strain of Lactilactobacillus sakei and use thereof.</title>
        <authorList>
            <person name="Kim S.Y."/>
        </authorList>
    </citation>
    <scope>NUCLEOTIDE SEQUENCE</scope>
    <source>
        <strain evidence="3">HUP1</strain>
    </source>
</reference>
<dbReference type="AlphaFoldDB" id="A0A094YXP5"/>
<dbReference type="Pfam" id="PF08860">
    <property type="entry name" value="DUF1827"/>
    <property type="match status" value="1"/>
</dbReference>
<dbReference type="Proteomes" id="UP000239650">
    <property type="component" value="Unassembled WGS sequence"/>
</dbReference>
<evidence type="ECO:0000313" key="4">
    <source>
        <dbReference type="Proteomes" id="UP000234349"/>
    </source>
</evidence>
<reference evidence="2 5" key="2">
    <citation type="submission" date="2018-02" db="EMBL/GenBank/DDBJ databases">
        <authorList>
            <person name="Rodrigo-Torres L."/>
            <person name="Arahal R. D."/>
            <person name="Lucena T."/>
        </authorList>
    </citation>
    <scope>NUCLEOTIDE SEQUENCE [LARGE SCALE GENOMIC DNA]</scope>
    <source>
        <strain evidence="2 5">CECT 9267</strain>
    </source>
</reference>
<proteinExistence type="predicted"/>
<organism evidence="2 5">
    <name type="scientific">Latilactobacillus sakei</name>
    <name type="common">Lactobacillus sakei</name>
    <dbReference type="NCBI Taxonomy" id="1599"/>
    <lineage>
        <taxon>Bacteria</taxon>
        <taxon>Bacillati</taxon>
        <taxon>Bacillota</taxon>
        <taxon>Bacilli</taxon>
        <taxon>Lactobacillales</taxon>
        <taxon>Lactobacillaceae</taxon>
        <taxon>Latilactobacillus</taxon>
    </lineage>
</organism>
<reference evidence="1 4" key="1">
    <citation type="submission" date="2016-09" db="EMBL/GenBank/DDBJ databases">
        <authorList>
            <person name="Inglin R.C."/>
        </authorList>
    </citation>
    <scope>NUCLEOTIDE SEQUENCE [LARGE SCALE GENOMIC DNA]</scope>
    <source>
        <strain evidence="1 4">RI-517</strain>
    </source>
</reference>
<gene>
    <name evidence="1" type="ORF">CUR37_02500</name>
    <name evidence="2" type="ORF">LAS9267_00870</name>
    <name evidence="3" type="ORF">QBD03_08330</name>
</gene>
<evidence type="ECO:0000313" key="1">
    <source>
        <dbReference type="EMBL" id="PKX79308.1"/>
    </source>
</evidence>